<reference evidence="2 3" key="1">
    <citation type="submission" date="2019-01" db="EMBL/GenBank/DDBJ databases">
        <title>Sequencing of cultivated peanut Arachis hypogaea provides insights into genome evolution and oil improvement.</title>
        <authorList>
            <person name="Chen X."/>
        </authorList>
    </citation>
    <scope>NUCLEOTIDE SEQUENCE [LARGE SCALE GENOMIC DNA]</scope>
    <source>
        <strain evidence="3">cv. Fuhuasheng</strain>
        <tissue evidence="2">Leaves</tissue>
    </source>
</reference>
<feature type="compositionally biased region" description="Basic and acidic residues" evidence="1">
    <location>
        <begin position="67"/>
        <end position="79"/>
    </location>
</feature>
<evidence type="ECO:0000256" key="1">
    <source>
        <dbReference type="SAM" id="MobiDB-lite"/>
    </source>
</evidence>
<protein>
    <submittedName>
        <fullName evidence="2">Uncharacterized protein</fullName>
    </submittedName>
</protein>
<name>A0A444XXL7_ARAHY</name>
<keyword evidence="3" id="KW-1185">Reference proteome</keyword>
<evidence type="ECO:0000313" key="2">
    <source>
        <dbReference type="EMBL" id="RYQ94266.1"/>
    </source>
</evidence>
<evidence type="ECO:0000313" key="3">
    <source>
        <dbReference type="Proteomes" id="UP000289738"/>
    </source>
</evidence>
<proteinExistence type="predicted"/>
<dbReference type="Proteomes" id="UP000289738">
    <property type="component" value="Chromosome B08"/>
</dbReference>
<dbReference type="EMBL" id="SDMP01000018">
    <property type="protein sequence ID" value="RYQ94266.1"/>
    <property type="molecule type" value="Genomic_DNA"/>
</dbReference>
<dbReference type="AlphaFoldDB" id="A0A444XXL7"/>
<accession>A0A444XXL7</accession>
<organism evidence="2 3">
    <name type="scientific">Arachis hypogaea</name>
    <name type="common">Peanut</name>
    <dbReference type="NCBI Taxonomy" id="3818"/>
    <lineage>
        <taxon>Eukaryota</taxon>
        <taxon>Viridiplantae</taxon>
        <taxon>Streptophyta</taxon>
        <taxon>Embryophyta</taxon>
        <taxon>Tracheophyta</taxon>
        <taxon>Spermatophyta</taxon>
        <taxon>Magnoliopsida</taxon>
        <taxon>eudicotyledons</taxon>
        <taxon>Gunneridae</taxon>
        <taxon>Pentapetalae</taxon>
        <taxon>rosids</taxon>
        <taxon>fabids</taxon>
        <taxon>Fabales</taxon>
        <taxon>Fabaceae</taxon>
        <taxon>Papilionoideae</taxon>
        <taxon>50 kb inversion clade</taxon>
        <taxon>dalbergioids sensu lato</taxon>
        <taxon>Dalbergieae</taxon>
        <taxon>Pterocarpus clade</taxon>
        <taxon>Arachis</taxon>
    </lineage>
</organism>
<gene>
    <name evidence="2" type="ORF">Ahy_B08g089155</name>
</gene>
<feature type="region of interest" description="Disordered" evidence="1">
    <location>
        <begin position="37"/>
        <end position="79"/>
    </location>
</feature>
<comment type="caution">
    <text evidence="2">The sequence shown here is derived from an EMBL/GenBank/DDBJ whole genome shotgun (WGS) entry which is preliminary data.</text>
</comment>
<sequence>MAVIASGALFFSFSPKQQTKRRENNAIIASYTHSTQDKIPPENVAADLFPGDPTPTPVNTPKKKKQTEKGEKVLRLKKE</sequence>